<dbReference type="EMBL" id="CALNXI010002164">
    <property type="protein sequence ID" value="CAH3183993.1"/>
    <property type="molecule type" value="Genomic_DNA"/>
</dbReference>
<proteinExistence type="predicted"/>
<name>A0ABN8S2K1_9CNID</name>
<accession>A0ABN8S2K1</accession>
<evidence type="ECO:0000313" key="1">
    <source>
        <dbReference type="EMBL" id="CAH3183993.1"/>
    </source>
</evidence>
<comment type="caution">
    <text evidence="1">The sequence shown here is derived from an EMBL/GenBank/DDBJ whole genome shotgun (WGS) entry which is preliminary data.</text>
</comment>
<organism evidence="1 2">
    <name type="scientific">Porites evermanni</name>
    <dbReference type="NCBI Taxonomy" id="104178"/>
    <lineage>
        <taxon>Eukaryota</taxon>
        <taxon>Metazoa</taxon>
        <taxon>Cnidaria</taxon>
        <taxon>Anthozoa</taxon>
        <taxon>Hexacorallia</taxon>
        <taxon>Scleractinia</taxon>
        <taxon>Fungiina</taxon>
        <taxon>Poritidae</taxon>
        <taxon>Porites</taxon>
    </lineage>
</organism>
<gene>
    <name evidence="1" type="ORF">PEVE_00015186</name>
</gene>
<dbReference type="Proteomes" id="UP001159427">
    <property type="component" value="Unassembled WGS sequence"/>
</dbReference>
<reference evidence="1 2" key="1">
    <citation type="submission" date="2022-05" db="EMBL/GenBank/DDBJ databases">
        <authorList>
            <consortium name="Genoscope - CEA"/>
            <person name="William W."/>
        </authorList>
    </citation>
    <scope>NUCLEOTIDE SEQUENCE [LARGE SCALE GENOMIC DNA]</scope>
</reference>
<protein>
    <submittedName>
        <fullName evidence="1">Uncharacterized protein</fullName>
    </submittedName>
</protein>
<keyword evidence="2" id="KW-1185">Reference proteome</keyword>
<sequence length="90" mass="10680">MWCFLRLRASHKCMHEHNLLKKIKDNDVLCYDDARHLKCYAQNPVRKDASDITRNMTTMDMVCNCFHFANHTDKRSKKNCNPYKTANLCN</sequence>
<evidence type="ECO:0000313" key="2">
    <source>
        <dbReference type="Proteomes" id="UP001159427"/>
    </source>
</evidence>